<protein>
    <recommendedName>
        <fullName evidence="4">DUF5668 domain-containing protein</fullName>
    </recommendedName>
</protein>
<evidence type="ECO:0008006" key="4">
    <source>
        <dbReference type="Google" id="ProtNLM"/>
    </source>
</evidence>
<dbReference type="OrthoDB" id="2989824at2"/>
<feature type="transmembrane region" description="Helical" evidence="1">
    <location>
        <begin position="131"/>
        <end position="155"/>
    </location>
</feature>
<dbReference type="Proteomes" id="UP000184476">
    <property type="component" value="Unassembled WGS sequence"/>
</dbReference>
<sequence>MPQKKFIGFFLVFFSALLLLYQTGKAPISSFITWPFILFFIASLLVFIGFIKENAQLVLIAGIAASVGLFIWGMQNIINWPTHWSILIVMFGIVIFLHYLVSKHHLAISVAIILILSGLCAWPGLRDVSVLAPIAPLLNTYWPVFILGLGIYFLFRK</sequence>
<gene>
    <name evidence="2" type="ORF">SAMN05444392_101655</name>
</gene>
<organism evidence="2 3">
    <name type="scientific">Seinonella peptonophila</name>
    <dbReference type="NCBI Taxonomy" id="112248"/>
    <lineage>
        <taxon>Bacteria</taxon>
        <taxon>Bacillati</taxon>
        <taxon>Bacillota</taxon>
        <taxon>Bacilli</taxon>
        <taxon>Bacillales</taxon>
        <taxon>Thermoactinomycetaceae</taxon>
        <taxon>Seinonella</taxon>
    </lineage>
</organism>
<keyword evidence="1" id="KW-1133">Transmembrane helix</keyword>
<keyword evidence="3" id="KW-1185">Reference proteome</keyword>
<evidence type="ECO:0000313" key="2">
    <source>
        <dbReference type="EMBL" id="SHE48225.1"/>
    </source>
</evidence>
<feature type="transmembrane region" description="Helical" evidence="1">
    <location>
        <begin position="84"/>
        <end position="101"/>
    </location>
</feature>
<evidence type="ECO:0000313" key="3">
    <source>
        <dbReference type="Proteomes" id="UP000184476"/>
    </source>
</evidence>
<dbReference type="STRING" id="112248.SAMN05444392_101655"/>
<feature type="transmembrane region" description="Helical" evidence="1">
    <location>
        <begin position="57"/>
        <end position="78"/>
    </location>
</feature>
<dbReference type="AlphaFoldDB" id="A0A1M4TUY6"/>
<feature type="transmembrane region" description="Helical" evidence="1">
    <location>
        <begin position="106"/>
        <end position="125"/>
    </location>
</feature>
<keyword evidence="1" id="KW-0812">Transmembrane</keyword>
<name>A0A1M4TUY6_9BACL</name>
<feature type="transmembrane region" description="Helical" evidence="1">
    <location>
        <begin position="32"/>
        <end position="50"/>
    </location>
</feature>
<keyword evidence="1" id="KW-0472">Membrane</keyword>
<proteinExistence type="predicted"/>
<dbReference type="EMBL" id="FQVL01000001">
    <property type="protein sequence ID" value="SHE48225.1"/>
    <property type="molecule type" value="Genomic_DNA"/>
</dbReference>
<dbReference type="RefSeq" id="WP_073151774.1">
    <property type="nucleotide sequence ID" value="NZ_FQVL01000001.1"/>
</dbReference>
<accession>A0A1M4TUY6</accession>
<reference evidence="2 3" key="1">
    <citation type="submission" date="2016-11" db="EMBL/GenBank/DDBJ databases">
        <authorList>
            <person name="Jaros S."/>
            <person name="Januszkiewicz K."/>
            <person name="Wedrychowicz H."/>
        </authorList>
    </citation>
    <scope>NUCLEOTIDE SEQUENCE [LARGE SCALE GENOMIC DNA]</scope>
    <source>
        <strain evidence="2 3">DSM 44666</strain>
    </source>
</reference>
<evidence type="ECO:0000256" key="1">
    <source>
        <dbReference type="SAM" id="Phobius"/>
    </source>
</evidence>